<organism evidence="2 3">
    <name type="scientific">Pedobacter jamesrossensis</name>
    <dbReference type="NCBI Taxonomy" id="1908238"/>
    <lineage>
        <taxon>Bacteria</taxon>
        <taxon>Pseudomonadati</taxon>
        <taxon>Bacteroidota</taxon>
        <taxon>Sphingobacteriia</taxon>
        <taxon>Sphingobacteriales</taxon>
        <taxon>Sphingobacteriaceae</taxon>
        <taxon>Pedobacter</taxon>
    </lineage>
</organism>
<proteinExistence type="predicted"/>
<feature type="signal peptide" evidence="1">
    <location>
        <begin position="1"/>
        <end position="19"/>
    </location>
</feature>
<comment type="caution">
    <text evidence="2">The sequence shown here is derived from an EMBL/GenBank/DDBJ whole genome shotgun (WGS) entry which is preliminary data.</text>
</comment>
<evidence type="ECO:0000256" key="1">
    <source>
        <dbReference type="SAM" id="SignalP"/>
    </source>
</evidence>
<evidence type="ECO:0000313" key="2">
    <source>
        <dbReference type="EMBL" id="MFC4198478.1"/>
    </source>
</evidence>
<keyword evidence="1" id="KW-0732">Signal</keyword>
<protein>
    <submittedName>
        <fullName evidence="2">Uncharacterized protein</fullName>
    </submittedName>
</protein>
<dbReference type="RefSeq" id="WP_378962473.1">
    <property type="nucleotide sequence ID" value="NZ_JBHRXC010000016.1"/>
</dbReference>
<keyword evidence="3" id="KW-1185">Reference proteome</keyword>
<dbReference type="EMBL" id="JBHSBY010000139">
    <property type="protein sequence ID" value="MFC4198478.1"/>
    <property type="molecule type" value="Genomic_DNA"/>
</dbReference>
<reference evidence="3" key="1">
    <citation type="journal article" date="2019" name="Int. J. Syst. Evol. Microbiol.">
        <title>The Global Catalogue of Microorganisms (GCM) 10K type strain sequencing project: providing services to taxonomists for standard genome sequencing and annotation.</title>
        <authorList>
            <consortium name="The Broad Institute Genomics Platform"/>
            <consortium name="The Broad Institute Genome Sequencing Center for Infectious Disease"/>
            <person name="Wu L."/>
            <person name="Ma J."/>
        </authorList>
    </citation>
    <scope>NUCLEOTIDE SEQUENCE [LARGE SCALE GENOMIC DNA]</scope>
    <source>
        <strain evidence="3">CCM 8689</strain>
    </source>
</reference>
<dbReference type="Proteomes" id="UP001595792">
    <property type="component" value="Unassembled WGS sequence"/>
</dbReference>
<accession>A0ABV8NRG6</accession>
<name>A0ABV8NRG6_9SPHI</name>
<sequence>MKKIFLLAAFLSLLNCARAQQIIFDREHFSIVNQNGLVRLSAELALQSNYDRIKAGLNDIEINIGSLVLTEQLIFSSLTQVDQGLKSGLMAQDIAALLAEIYQQSSELVSYASTRPELLLFAERFAQQLKTRGINLLTQVSENILAEKADLLMNAEKRDALLRKISLELRLIRSLVFSMRKSMFWAAQRSLLYQLNPFKDFLNIDKRMVEQIISRYKP</sequence>
<feature type="chain" id="PRO_5045888310" evidence="1">
    <location>
        <begin position="20"/>
        <end position="218"/>
    </location>
</feature>
<gene>
    <name evidence="2" type="ORF">ACFOUY_17360</name>
</gene>
<evidence type="ECO:0000313" key="3">
    <source>
        <dbReference type="Proteomes" id="UP001595792"/>
    </source>
</evidence>